<feature type="transmembrane region" description="Helical" evidence="6">
    <location>
        <begin position="97"/>
        <end position="115"/>
    </location>
</feature>
<dbReference type="EMBL" id="RNRV01000004">
    <property type="protein sequence ID" value="MHO03423.1"/>
    <property type="molecule type" value="Genomic_DNA"/>
</dbReference>
<feature type="transmembrane region" description="Helical" evidence="6">
    <location>
        <begin position="237"/>
        <end position="258"/>
    </location>
</feature>
<dbReference type="Pfam" id="PF00892">
    <property type="entry name" value="EamA"/>
    <property type="match status" value="1"/>
</dbReference>
<dbReference type="InterPro" id="IPR051258">
    <property type="entry name" value="Diverse_Substrate_Transporter"/>
</dbReference>
<organism evidence="8">
    <name type="scientific">Escherichia coli</name>
    <dbReference type="NCBI Taxonomy" id="562"/>
    <lineage>
        <taxon>Bacteria</taxon>
        <taxon>Pseudomonadati</taxon>
        <taxon>Pseudomonadota</taxon>
        <taxon>Gammaproteobacteria</taxon>
        <taxon>Enterobacterales</taxon>
        <taxon>Enterobacteriaceae</taxon>
        <taxon>Escherichia</taxon>
    </lineage>
</organism>
<keyword evidence="5 6" id="KW-0472">Membrane</keyword>
<dbReference type="InterPro" id="IPR037185">
    <property type="entry name" value="EmrE-like"/>
</dbReference>
<keyword evidence="2" id="KW-1003">Cell membrane</keyword>
<evidence type="ECO:0000256" key="6">
    <source>
        <dbReference type="SAM" id="Phobius"/>
    </source>
</evidence>
<feature type="transmembrane region" description="Helical" evidence="6">
    <location>
        <begin position="203"/>
        <end position="225"/>
    </location>
</feature>
<gene>
    <name evidence="8" type="ORF">D9F05_03390</name>
</gene>
<evidence type="ECO:0000259" key="7">
    <source>
        <dbReference type="Pfam" id="PF00892"/>
    </source>
</evidence>
<evidence type="ECO:0000256" key="4">
    <source>
        <dbReference type="ARBA" id="ARBA00022989"/>
    </source>
</evidence>
<reference evidence="8" key="1">
    <citation type="submission" date="2018-10" db="EMBL/GenBank/DDBJ databases">
        <authorList>
            <consortium name="NARMS: The National Antimicrobial Resistance Monitoring System"/>
        </authorList>
    </citation>
    <scope>NUCLEOTIDE SEQUENCE [LARGE SCALE GENOMIC DNA]</scope>
    <source>
        <strain evidence="8">CVM N17EC0388</strain>
    </source>
</reference>
<dbReference type="PANTHER" id="PTHR42920">
    <property type="entry name" value="OS03G0707200 PROTEIN-RELATED"/>
    <property type="match status" value="1"/>
</dbReference>
<feature type="transmembrane region" description="Helical" evidence="6">
    <location>
        <begin position="122"/>
        <end position="141"/>
    </location>
</feature>
<evidence type="ECO:0000313" key="8">
    <source>
        <dbReference type="EMBL" id="MHO03423.1"/>
    </source>
</evidence>
<dbReference type="PANTHER" id="PTHR42920:SF24">
    <property type="entry name" value="AROMATIC AMINO ACID EXPORTER YDDG"/>
    <property type="match status" value="1"/>
</dbReference>
<feature type="transmembrane region" description="Helical" evidence="6">
    <location>
        <begin position="37"/>
        <end position="59"/>
    </location>
</feature>
<keyword evidence="4 6" id="KW-1133">Transmembrane helix</keyword>
<dbReference type="AlphaFoldDB" id="A0A3L0Y834"/>
<evidence type="ECO:0000256" key="2">
    <source>
        <dbReference type="ARBA" id="ARBA00022475"/>
    </source>
</evidence>
<keyword evidence="3 6" id="KW-0812">Transmembrane</keyword>
<evidence type="ECO:0000256" key="3">
    <source>
        <dbReference type="ARBA" id="ARBA00022692"/>
    </source>
</evidence>
<feature type="transmembrane region" description="Helical" evidence="6">
    <location>
        <begin position="71"/>
        <end position="91"/>
    </location>
</feature>
<name>A0A3L0Y834_ECOLX</name>
<dbReference type="Gene3D" id="1.10.3730.20">
    <property type="match status" value="1"/>
</dbReference>
<sequence length="291" mass="30381">MNKMPPTTTALSSLLAVMLAMLSITLGASLAKSLFPLIGAAGTTLFRLGCAALLLSLVFRVWRAPLDRRTLLGAIPYGLSLGAMNLLFYLAIERIPLGVALAIEFIGPLTVALLSSRLREDFIWLALAIVGLLLLLPLRAAEQAIDPLGAALALGAGVFWGLYMLTGKRAGALLGAQAPALGMWVGTLLVLPFGLGGVSETSFTLPVVLTIAGVGLLSSAIPYSLEMFALRRLPLKSYGILTSGEPAMGALMGLLLLGEQLPPSQWLGIAAIIAASMGTTWHGGRRRADPA</sequence>
<dbReference type="SUPFAM" id="SSF103481">
    <property type="entry name" value="Multidrug resistance efflux transporter EmrE"/>
    <property type="match status" value="2"/>
</dbReference>
<accession>A0A3L0Y834</accession>
<evidence type="ECO:0000256" key="1">
    <source>
        <dbReference type="ARBA" id="ARBA00004651"/>
    </source>
</evidence>
<protein>
    <submittedName>
        <fullName evidence="8">EamA family transporter</fullName>
    </submittedName>
</protein>
<feature type="transmembrane region" description="Helical" evidence="6">
    <location>
        <begin position="264"/>
        <end position="284"/>
    </location>
</feature>
<feature type="domain" description="EamA" evidence="7">
    <location>
        <begin position="148"/>
        <end position="279"/>
    </location>
</feature>
<feature type="transmembrane region" description="Helical" evidence="6">
    <location>
        <begin position="172"/>
        <end position="191"/>
    </location>
</feature>
<comment type="caution">
    <text evidence="8">The sequence shown here is derived from an EMBL/GenBank/DDBJ whole genome shotgun (WGS) entry which is preliminary data.</text>
</comment>
<feature type="transmembrane region" description="Helical" evidence="6">
    <location>
        <begin position="147"/>
        <end position="165"/>
    </location>
</feature>
<evidence type="ECO:0000256" key="5">
    <source>
        <dbReference type="ARBA" id="ARBA00023136"/>
    </source>
</evidence>
<comment type="subcellular location">
    <subcellularLocation>
        <location evidence="1">Cell membrane</location>
        <topology evidence="1">Multi-pass membrane protein</topology>
    </subcellularLocation>
</comment>
<proteinExistence type="predicted"/>
<dbReference type="GO" id="GO:0005886">
    <property type="term" value="C:plasma membrane"/>
    <property type="evidence" value="ECO:0007669"/>
    <property type="project" value="UniProtKB-SubCell"/>
</dbReference>
<dbReference type="InterPro" id="IPR000620">
    <property type="entry name" value="EamA_dom"/>
</dbReference>